<keyword evidence="9" id="KW-1133">Transmembrane helix</keyword>
<dbReference type="InterPro" id="IPR041698">
    <property type="entry name" value="Methyltransf_25"/>
</dbReference>
<dbReference type="CDD" id="cd02440">
    <property type="entry name" value="AdoMet_MTases"/>
    <property type="match status" value="1"/>
</dbReference>
<keyword evidence="4" id="KW-0808">Transferase</keyword>
<name>A0AAD5K809_9FUNG</name>
<feature type="transmembrane region" description="Helical" evidence="9">
    <location>
        <begin position="31"/>
        <end position="48"/>
    </location>
</feature>
<evidence type="ECO:0000256" key="8">
    <source>
        <dbReference type="ARBA" id="ARBA00047841"/>
    </source>
</evidence>
<evidence type="ECO:0000256" key="4">
    <source>
        <dbReference type="ARBA" id="ARBA00022679"/>
    </source>
</evidence>
<organism evidence="11 12">
    <name type="scientific">Phascolomyces articulosus</name>
    <dbReference type="NCBI Taxonomy" id="60185"/>
    <lineage>
        <taxon>Eukaryota</taxon>
        <taxon>Fungi</taxon>
        <taxon>Fungi incertae sedis</taxon>
        <taxon>Mucoromycota</taxon>
        <taxon>Mucoromycotina</taxon>
        <taxon>Mucoromycetes</taxon>
        <taxon>Mucorales</taxon>
        <taxon>Lichtheimiaceae</taxon>
        <taxon>Phascolomyces</taxon>
    </lineage>
</organism>
<dbReference type="Gene3D" id="3.40.50.150">
    <property type="entry name" value="Vaccinia Virus protein VP39"/>
    <property type="match status" value="1"/>
</dbReference>
<keyword evidence="12" id="KW-1185">Reference proteome</keyword>
<evidence type="ECO:0000256" key="9">
    <source>
        <dbReference type="SAM" id="Phobius"/>
    </source>
</evidence>
<dbReference type="PANTHER" id="PTHR44307">
    <property type="entry name" value="PHOSPHOETHANOLAMINE METHYLTRANSFERASE"/>
    <property type="match status" value="1"/>
</dbReference>
<feature type="transmembrane region" description="Helical" evidence="9">
    <location>
        <begin position="6"/>
        <end position="24"/>
    </location>
</feature>
<evidence type="ECO:0000256" key="1">
    <source>
        <dbReference type="ARBA" id="ARBA00004969"/>
    </source>
</evidence>
<comment type="catalytic activity">
    <reaction evidence="7">
        <text>phosphoethanolamine + S-adenosyl-L-methionine = N-methylethanolamine phosphate + S-adenosyl-L-homocysteine + H(+)</text>
        <dbReference type="Rhea" id="RHEA:20365"/>
        <dbReference type="ChEBI" id="CHEBI:15378"/>
        <dbReference type="ChEBI" id="CHEBI:57781"/>
        <dbReference type="ChEBI" id="CHEBI:57856"/>
        <dbReference type="ChEBI" id="CHEBI:58190"/>
        <dbReference type="ChEBI" id="CHEBI:59789"/>
        <dbReference type="EC" id="2.1.1.103"/>
    </reaction>
    <physiologicalReaction direction="left-to-right" evidence="7">
        <dbReference type="Rhea" id="RHEA:20366"/>
    </physiologicalReaction>
</comment>
<comment type="caution">
    <text evidence="11">The sequence shown here is derived from an EMBL/GenBank/DDBJ whole genome shotgun (WGS) entry which is preliminary data.</text>
</comment>
<reference evidence="11" key="1">
    <citation type="journal article" date="2022" name="IScience">
        <title>Evolution of zygomycete secretomes and the origins of terrestrial fungal ecologies.</title>
        <authorList>
            <person name="Chang Y."/>
            <person name="Wang Y."/>
            <person name="Mondo S."/>
            <person name="Ahrendt S."/>
            <person name="Andreopoulos W."/>
            <person name="Barry K."/>
            <person name="Beard J."/>
            <person name="Benny G.L."/>
            <person name="Blankenship S."/>
            <person name="Bonito G."/>
            <person name="Cuomo C."/>
            <person name="Desiro A."/>
            <person name="Gervers K.A."/>
            <person name="Hundley H."/>
            <person name="Kuo A."/>
            <person name="LaButti K."/>
            <person name="Lang B.F."/>
            <person name="Lipzen A."/>
            <person name="O'Donnell K."/>
            <person name="Pangilinan J."/>
            <person name="Reynolds N."/>
            <person name="Sandor L."/>
            <person name="Smith M.E."/>
            <person name="Tsang A."/>
            <person name="Grigoriev I.V."/>
            <person name="Stajich J.E."/>
            <person name="Spatafora J.W."/>
        </authorList>
    </citation>
    <scope>NUCLEOTIDE SEQUENCE</scope>
    <source>
        <strain evidence="11">RSA 2281</strain>
    </source>
</reference>
<dbReference type="Proteomes" id="UP001209540">
    <property type="component" value="Unassembled WGS sequence"/>
</dbReference>
<keyword evidence="9" id="KW-0812">Transmembrane</keyword>
<feature type="domain" description="Methyltransferase" evidence="10">
    <location>
        <begin position="130"/>
        <end position="234"/>
    </location>
</feature>
<accession>A0AAD5K809</accession>
<dbReference type="EC" id="2.1.1.103" evidence="5"/>
<protein>
    <recommendedName>
        <fullName evidence="5">phosphoethanolamine N-methyltransferase</fullName>
        <ecNumber evidence="5">2.1.1.103</ecNumber>
    </recommendedName>
</protein>
<keyword evidence="9" id="KW-0472">Membrane</keyword>
<sequence length="362" mass="41358">MGSLTVVTRLFVYLASLPILYLITTGIIRDIVLYLHALGLAWLLFSFTPSSTTQPNGGQNDMYDLRHVTFNLEIPPKTLWFNMGLWYDDDNEQDNKNNKENEKHMKYSHACERLVEAVIQQMEMKHSSRVLDVGYGCGDSCFLLADRYGCHVTGLTNEKSQWSVSQQRLTSLPCKDQVQLVCASATDDDFTFTHNNSNNDKTFYDHIICIDSAYHYLTRKKFLQTALTHLIPGGSLGLYDLTLHPQLLFNNNSVVKKWIVEFFGQSILGIPKENMITAEMYRDQLKTMGYDQVKVTTLCGDRVLGGLSRFIHRQYQQAATWDILPPLGNRVFMMSSASLFGYLARKQWVVPVIVSAHKKKEE</sequence>
<dbReference type="AlphaFoldDB" id="A0AAD5K809"/>
<comment type="catalytic activity">
    <reaction evidence="8">
        <text>N-methylethanolamine phosphate + S-adenosyl-L-methionine = N,N-dimethylethanolamine phosphate + S-adenosyl-L-homocysteine + H(+)</text>
        <dbReference type="Rhea" id="RHEA:25321"/>
        <dbReference type="ChEBI" id="CHEBI:15378"/>
        <dbReference type="ChEBI" id="CHEBI:57781"/>
        <dbReference type="ChEBI" id="CHEBI:57856"/>
        <dbReference type="ChEBI" id="CHEBI:58641"/>
        <dbReference type="ChEBI" id="CHEBI:59789"/>
        <dbReference type="EC" id="2.1.1.103"/>
    </reaction>
    <physiologicalReaction direction="left-to-right" evidence="8">
        <dbReference type="Rhea" id="RHEA:25322"/>
    </physiologicalReaction>
</comment>
<evidence type="ECO:0000256" key="3">
    <source>
        <dbReference type="ARBA" id="ARBA00022603"/>
    </source>
</evidence>
<evidence type="ECO:0000313" key="12">
    <source>
        <dbReference type="Proteomes" id="UP001209540"/>
    </source>
</evidence>
<dbReference type="GO" id="GO:0000234">
    <property type="term" value="F:phosphoethanolamine N-methyltransferase activity"/>
    <property type="evidence" value="ECO:0007669"/>
    <property type="project" value="UniProtKB-EC"/>
</dbReference>
<evidence type="ECO:0000256" key="7">
    <source>
        <dbReference type="ARBA" id="ARBA00047622"/>
    </source>
</evidence>
<evidence type="ECO:0000259" key="10">
    <source>
        <dbReference type="Pfam" id="PF13649"/>
    </source>
</evidence>
<evidence type="ECO:0000256" key="5">
    <source>
        <dbReference type="ARBA" id="ARBA00035674"/>
    </source>
</evidence>
<comment type="pathway">
    <text evidence="1">Phospholipid metabolism; phosphatidylcholine biosynthesis.</text>
</comment>
<dbReference type="GO" id="GO:0032259">
    <property type="term" value="P:methylation"/>
    <property type="evidence" value="ECO:0007669"/>
    <property type="project" value="UniProtKB-KW"/>
</dbReference>
<comment type="pathway">
    <text evidence="2">Lipid metabolism.</text>
</comment>
<proteinExistence type="predicted"/>
<reference evidence="11" key="2">
    <citation type="submission" date="2023-02" db="EMBL/GenBank/DDBJ databases">
        <authorList>
            <consortium name="DOE Joint Genome Institute"/>
            <person name="Mondo S.J."/>
            <person name="Chang Y."/>
            <person name="Wang Y."/>
            <person name="Ahrendt S."/>
            <person name="Andreopoulos W."/>
            <person name="Barry K."/>
            <person name="Beard J."/>
            <person name="Benny G.L."/>
            <person name="Blankenship S."/>
            <person name="Bonito G."/>
            <person name="Cuomo C."/>
            <person name="Desiro A."/>
            <person name="Gervers K.A."/>
            <person name="Hundley H."/>
            <person name="Kuo A."/>
            <person name="LaButti K."/>
            <person name="Lang B.F."/>
            <person name="Lipzen A."/>
            <person name="O'Donnell K."/>
            <person name="Pangilinan J."/>
            <person name="Reynolds N."/>
            <person name="Sandor L."/>
            <person name="Smith M.W."/>
            <person name="Tsang A."/>
            <person name="Grigoriev I.V."/>
            <person name="Stajich J.E."/>
            <person name="Spatafora J.W."/>
        </authorList>
    </citation>
    <scope>NUCLEOTIDE SEQUENCE</scope>
    <source>
        <strain evidence="11">RSA 2281</strain>
    </source>
</reference>
<dbReference type="EMBL" id="JAIXMP010000005">
    <property type="protein sequence ID" value="KAI9272920.1"/>
    <property type="molecule type" value="Genomic_DNA"/>
</dbReference>
<evidence type="ECO:0000256" key="2">
    <source>
        <dbReference type="ARBA" id="ARBA00005189"/>
    </source>
</evidence>
<dbReference type="Pfam" id="PF13649">
    <property type="entry name" value="Methyltransf_25"/>
    <property type="match status" value="1"/>
</dbReference>
<comment type="catalytic activity">
    <reaction evidence="6">
        <text>N,N-dimethylethanolamine phosphate + S-adenosyl-L-methionine = phosphocholine + S-adenosyl-L-homocysteine + H(+)</text>
        <dbReference type="Rhea" id="RHEA:25325"/>
        <dbReference type="ChEBI" id="CHEBI:15378"/>
        <dbReference type="ChEBI" id="CHEBI:57856"/>
        <dbReference type="ChEBI" id="CHEBI:58641"/>
        <dbReference type="ChEBI" id="CHEBI:59789"/>
        <dbReference type="ChEBI" id="CHEBI:295975"/>
        <dbReference type="EC" id="2.1.1.103"/>
    </reaction>
    <physiologicalReaction direction="left-to-right" evidence="6">
        <dbReference type="Rhea" id="RHEA:25326"/>
    </physiologicalReaction>
</comment>
<evidence type="ECO:0000256" key="6">
    <source>
        <dbReference type="ARBA" id="ARBA00047619"/>
    </source>
</evidence>
<keyword evidence="3 11" id="KW-0489">Methyltransferase</keyword>
<dbReference type="SUPFAM" id="SSF53335">
    <property type="entry name" value="S-adenosyl-L-methionine-dependent methyltransferases"/>
    <property type="match status" value="1"/>
</dbReference>
<dbReference type="PANTHER" id="PTHR44307:SF2">
    <property type="entry name" value="PHOSPHOETHANOLAMINE METHYLTRANSFERASE ISOFORM X1"/>
    <property type="match status" value="1"/>
</dbReference>
<evidence type="ECO:0000313" key="11">
    <source>
        <dbReference type="EMBL" id="KAI9272920.1"/>
    </source>
</evidence>
<dbReference type="InterPro" id="IPR029063">
    <property type="entry name" value="SAM-dependent_MTases_sf"/>
</dbReference>
<gene>
    <name evidence="11" type="ORF">BDA99DRAFT_279262</name>
</gene>